<dbReference type="InterPro" id="IPR023485">
    <property type="entry name" value="Ptyr_pPase"/>
</dbReference>
<evidence type="ECO:0000259" key="2">
    <source>
        <dbReference type="SMART" id="SM00226"/>
    </source>
</evidence>
<dbReference type="GO" id="GO:0046685">
    <property type="term" value="P:response to arsenic-containing substance"/>
    <property type="evidence" value="ECO:0007669"/>
    <property type="project" value="UniProtKB-KW"/>
</dbReference>
<sequence>MMLFETLEKYVESLNLASVPEPRQSILLGLKSAIEKMLKEKGEVNLNFICTHNSRRSHLSQVWAQVAAYHFGFGQNVRCYSGGTEATALYPAVAETLKASGFEIEQLSADKNPVYAIKYGPTQPAVIGFSKAYGHSFNPSSDFIAVMTCNHADEGCPVVLGATSRVALTYDDPKYFDETPEKIAKYKERSEQIATELFWVFNELKSEMEI</sequence>
<dbReference type="Proteomes" id="UP000305939">
    <property type="component" value="Unassembled WGS sequence"/>
</dbReference>
<feature type="domain" description="Phosphotyrosine protein phosphatase I" evidence="2">
    <location>
        <begin position="44"/>
        <end position="196"/>
    </location>
</feature>
<dbReference type="OrthoDB" id="9793058at2"/>
<dbReference type="SMART" id="SM00226">
    <property type="entry name" value="LMWPc"/>
    <property type="match status" value="1"/>
</dbReference>
<name>A0A4V3UYJ3_9FLAO</name>
<keyword evidence="4" id="KW-1185">Reference proteome</keyword>
<reference evidence="3 4" key="1">
    <citation type="submission" date="2019-04" db="EMBL/GenBank/DDBJ databases">
        <title>Draft genome sequence of Robertkochia marina CC-AMO-30D.</title>
        <authorList>
            <person name="Hameed A."/>
            <person name="Lin S.-Y."/>
            <person name="Shahina M."/>
            <person name="Lai W.-A."/>
            <person name="Young C.-C."/>
        </authorList>
    </citation>
    <scope>NUCLEOTIDE SEQUENCE [LARGE SCALE GENOMIC DNA]</scope>
    <source>
        <strain evidence="3 4">CC-AMO-30D</strain>
    </source>
</reference>
<keyword evidence="1" id="KW-0059">Arsenical resistance</keyword>
<dbReference type="EMBL" id="SSMC01000001">
    <property type="protein sequence ID" value="THD69728.1"/>
    <property type="molecule type" value="Genomic_DNA"/>
</dbReference>
<evidence type="ECO:0000313" key="4">
    <source>
        <dbReference type="Proteomes" id="UP000305939"/>
    </source>
</evidence>
<dbReference type="PANTHER" id="PTHR43428">
    <property type="entry name" value="ARSENATE REDUCTASE"/>
    <property type="match status" value="1"/>
</dbReference>
<dbReference type="Pfam" id="PF01451">
    <property type="entry name" value="LMWPc"/>
    <property type="match status" value="1"/>
</dbReference>
<comment type="caution">
    <text evidence="3">The sequence shown here is derived from an EMBL/GenBank/DDBJ whole genome shotgun (WGS) entry which is preliminary data.</text>
</comment>
<organism evidence="3 4">
    <name type="scientific">Robertkochia marina</name>
    <dbReference type="NCBI Taxonomy" id="1227945"/>
    <lineage>
        <taxon>Bacteria</taxon>
        <taxon>Pseudomonadati</taxon>
        <taxon>Bacteroidota</taxon>
        <taxon>Flavobacteriia</taxon>
        <taxon>Flavobacteriales</taxon>
        <taxon>Flavobacteriaceae</taxon>
        <taxon>Robertkochia</taxon>
    </lineage>
</organism>
<proteinExistence type="predicted"/>
<accession>A0A4V3UYJ3</accession>
<evidence type="ECO:0000313" key="3">
    <source>
        <dbReference type="EMBL" id="THD69728.1"/>
    </source>
</evidence>
<dbReference type="SUPFAM" id="SSF52788">
    <property type="entry name" value="Phosphotyrosine protein phosphatases I"/>
    <property type="match status" value="1"/>
</dbReference>
<dbReference type="PANTHER" id="PTHR43428:SF1">
    <property type="entry name" value="ARSENATE REDUCTASE"/>
    <property type="match status" value="1"/>
</dbReference>
<evidence type="ECO:0000256" key="1">
    <source>
        <dbReference type="ARBA" id="ARBA00022849"/>
    </source>
</evidence>
<dbReference type="InterPro" id="IPR036196">
    <property type="entry name" value="Ptyr_pPase_sf"/>
</dbReference>
<dbReference type="RefSeq" id="WP_136335218.1">
    <property type="nucleotide sequence ID" value="NZ_QXMP01000002.1"/>
</dbReference>
<dbReference type="Gene3D" id="3.40.50.2300">
    <property type="match status" value="1"/>
</dbReference>
<dbReference type="AlphaFoldDB" id="A0A4V3UYJ3"/>
<gene>
    <name evidence="3" type="ORF">E7Z59_05210</name>
</gene>
<protein>
    <submittedName>
        <fullName evidence="3">Protein-tyrosine-phosphatase</fullName>
    </submittedName>
</protein>